<evidence type="ECO:0008006" key="5">
    <source>
        <dbReference type="Google" id="ProtNLM"/>
    </source>
</evidence>
<proteinExistence type="predicted"/>
<evidence type="ECO:0000256" key="2">
    <source>
        <dbReference type="SAM" id="Phobius"/>
    </source>
</evidence>
<name>A0A242KY67_ENTMU</name>
<protein>
    <recommendedName>
        <fullName evidence="5">BspA family leucine-rich repeat surface protein</fullName>
    </recommendedName>
</protein>
<feature type="compositionally biased region" description="Acidic residues" evidence="1">
    <location>
        <begin position="45"/>
        <end position="79"/>
    </location>
</feature>
<dbReference type="Proteomes" id="UP000195024">
    <property type="component" value="Unassembled WGS sequence"/>
</dbReference>
<dbReference type="InterPro" id="IPR011889">
    <property type="entry name" value="Liste_lipo_26"/>
</dbReference>
<feature type="region of interest" description="Disordered" evidence="1">
    <location>
        <begin position="42"/>
        <end position="109"/>
    </location>
</feature>
<dbReference type="EMBL" id="NGMS01000001">
    <property type="protein sequence ID" value="OTP26895.1"/>
    <property type="molecule type" value="Genomic_DNA"/>
</dbReference>
<feature type="transmembrane region" description="Helical" evidence="2">
    <location>
        <begin position="12"/>
        <end position="32"/>
    </location>
</feature>
<feature type="compositionally biased region" description="Low complexity" evidence="1">
    <location>
        <begin position="80"/>
        <end position="92"/>
    </location>
</feature>
<dbReference type="Pfam" id="PF03382">
    <property type="entry name" value="DUF285"/>
    <property type="match status" value="2"/>
</dbReference>
<reference evidence="3 4" key="1">
    <citation type="submission" date="2017-05" db="EMBL/GenBank/DDBJ databases">
        <title>The Genome Sequence of Enterococcus mundtii 6B1_DIV0119.</title>
        <authorList>
            <consortium name="The Broad Institute Genomics Platform"/>
            <consortium name="The Broad Institute Genomic Center for Infectious Diseases"/>
            <person name="Earl A."/>
            <person name="Manson A."/>
            <person name="Schwartman J."/>
            <person name="Gilmore M."/>
            <person name="Abouelleil A."/>
            <person name="Cao P."/>
            <person name="Chapman S."/>
            <person name="Cusick C."/>
            <person name="Shea T."/>
            <person name="Young S."/>
            <person name="Neafsey D."/>
            <person name="Nusbaum C."/>
            <person name="Birren B."/>
        </authorList>
    </citation>
    <scope>NUCLEOTIDE SEQUENCE [LARGE SCALE GENOMIC DNA]</scope>
    <source>
        <strain evidence="3 4">6B1_DIV0119</strain>
    </source>
</reference>
<accession>A0A242KY67</accession>
<evidence type="ECO:0000313" key="3">
    <source>
        <dbReference type="EMBL" id="OTP26895.1"/>
    </source>
</evidence>
<evidence type="ECO:0000313" key="4">
    <source>
        <dbReference type="Proteomes" id="UP000195024"/>
    </source>
</evidence>
<dbReference type="NCBIfam" id="TIGR02167">
    <property type="entry name" value="Liste_lipo_26"/>
    <property type="match status" value="7"/>
</dbReference>
<organism evidence="3 4">
    <name type="scientific">Enterococcus mundtii</name>
    <dbReference type="NCBI Taxonomy" id="53346"/>
    <lineage>
        <taxon>Bacteria</taxon>
        <taxon>Bacillati</taxon>
        <taxon>Bacillota</taxon>
        <taxon>Bacilli</taxon>
        <taxon>Lactobacillales</taxon>
        <taxon>Enterococcaceae</taxon>
        <taxon>Enterococcus</taxon>
    </lineage>
</organism>
<evidence type="ECO:0000256" key="1">
    <source>
        <dbReference type="SAM" id="MobiDB-lite"/>
    </source>
</evidence>
<keyword evidence="2" id="KW-0812">Transmembrane</keyword>
<keyword evidence="2" id="KW-1133">Transmembrane helix</keyword>
<dbReference type="InterPro" id="IPR005046">
    <property type="entry name" value="DUF285"/>
</dbReference>
<gene>
    <name evidence="3" type="ORF">A5802_000629</name>
</gene>
<dbReference type="Gene3D" id="3.80.10.10">
    <property type="entry name" value="Ribonuclease Inhibitor"/>
    <property type="match status" value="2"/>
</dbReference>
<comment type="caution">
    <text evidence="3">The sequence shown here is derived from an EMBL/GenBank/DDBJ whole genome shotgun (WGS) entry which is preliminary data.</text>
</comment>
<dbReference type="SUPFAM" id="SSF52058">
    <property type="entry name" value="L domain-like"/>
    <property type="match status" value="1"/>
</dbReference>
<dbReference type="AlphaFoldDB" id="A0A242KY67"/>
<feature type="compositionally biased region" description="Polar residues" evidence="1">
    <location>
        <begin position="93"/>
        <end position="109"/>
    </location>
</feature>
<keyword evidence="2" id="KW-0472">Membrane</keyword>
<sequence>MMDKKRKSTYQFAIIGFVLMNLLLSNFTPIVMCLEEDYSQATLDSSEESTTDSSESLDESMQSSEEEEIRVEDSTESVEEGPPTSSTTETSGLNGTQEEQKNNTDNTKTYTHIKDVQKEKAVSAKGQVGTVNWELYDDGKLKMTSGGKWESSNFDVEKSPWASWNEKITSIEISSEITVGSSLAGAFRNLYKCKSITGLDKLILSSVNPTNMDSTFYGLSALEELDLTGLNTSKVTDMSAMLLGTSSLKELNITGLDTSNVTTMSAMFYGTGLSSDNLDINELDTENVTNMSSMFKDARNLTNIDLRNLNLEKVTNMSSMFQDQYTDQNNDGTIDESQLCTVKFGKLSNENIDMNSMFRHATHLEQVEFYEVDEKVKVLKMAHMFMNTKSLTNIDLSTFDTSQVTDMSSVFNRASSLTSVDLSGFDTSKVTNMSSMFSGASSLASVDLSNFDTNKVTNTSSMFSGASSLTSIDLSNFDMNHVTDLSHMFFQTSKLGKIILGQNFSFNNNMDGKLPPAFNGKNEDLWQAIGDGDEDTPNGKVYSNGELMTNYDGNNMAGTYVASGYDPSMMISVDVPEKVSFGAITSEKIVSNKFNIANNSRLPLRVVVTEYVDTDFSFSLFQSLKLKIDEYSEGNDVSLIDKGNGDISAETTLFNLCSEQNINVIDSEKNEELIQNGWRNNWNFQFDGAIYEDQFNENDLRTVNHELKLKFIPLTADGNNIWGS</sequence>
<dbReference type="InterPro" id="IPR032675">
    <property type="entry name" value="LRR_dom_sf"/>
</dbReference>
<dbReference type="RefSeq" id="WP_086334504.1">
    <property type="nucleotide sequence ID" value="NZ_NGMS01000001.1"/>
</dbReference>